<name>A0ABP6QD33_9ACTN</name>
<evidence type="ECO:0000256" key="2">
    <source>
        <dbReference type="ARBA" id="ARBA00022679"/>
    </source>
</evidence>
<organism evidence="4 5">
    <name type="scientific">Actinocorallia longicatena</name>
    <dbReference type="NCBI Taxonomy" id="111803"/>
    <lineage>
        <taxon>Bacteria</taxon>
        <taxon>Bacillati</taxon>
        <taxon>Actinomycetota</taxon>
        <taxon>Actinomycetes</taxon>
        <taxon>Streptosporangiales</taxon>
        <taxon>Thermomonosporaceae</taxon>
        <taxon>Actinocorallia</taxon>
    </lineage>
</organism>
<dbReference type="InterPro" id="IPR051052">
    <property type="entry name" value="Diverse_substrate_MTase"/>
</dbReference>
<dbReference type="PANTHER" id="PTHR44942">
    <property type="entry name" value="METHYLTRANSF_11 DOMAIN-CONTAINING PROTEIN"/>
    <property type="match status" value="1"/>
</dbReference>
<dbReference type="SUPFAM" id="SSF53335">
    <property type="entry name" value="S-adenosyl-L-methionine-dependent methyltransferases"/>
    <property type="match status" value="1"/>
</dbReference>
<feature type="domain" description="Methyltransferase" evidence="3">
    <location>
        <begin position="47"/>
        <end position="138"/>
    </location>
</feature>
<dbReference type="Gene3D" id="3.40.50.150">
    <property type="entry name" value="Vaccinia Virus protein VP39"/>
    <property type="match status" value="1"/>
</dbReference>
<keyword evidence="5" id="KW-1185">Reference proteome</keyword>
<dbReference type="CDD" id="cd02440">
    <property type="entry name" value="AdoMet_MTases"/>
    <property type="match status" value="1"/>
</dbReference>
<keyword evidence="1 4" id="KW-0489">Methyltransferase</keyword>
<dbReference type="EMBL" id="BAAAUV010000010">
    <property type="protein sequence ID" value="GAA3219038.1"/>
    <property type="molecule type" value="Genomic_DNA"/>
</dbReference>
<dbReference type="RefSeq" id="WP_344831083.1">
    <property type="nucleotide sequence ID" value="NZ_BAAAUV010000010.1"/>
</dbReference>
<protein>
    <submittedName>
        <fullName evidence="4">Class I SAM-dependent methyltransferase</fullName>
    </submittedName>
</protein>
<accession>A0ABP6QD33</accession>
<dbReference type="InterPro" id="IPR041698">
    <property type="entry name" value="Methyltransf_25"/>
</dbReference>
<dbReference type="GO" id="GO:0008168">
    <property type="term" value="F:methyltransferase activity"/>
    <property type="evidence" value="ECO:0007669"/>
    <property type="project" value="UniProtKB-KW"/>
</dbReference>
<reference evidence="5" key="1">
    <citation type="journal article" date="2019" name="Int. J. Syst. Evol. Microbiol.">
        <title>The Global Catalogue of Microorganisms (GCM) 10K type strain sequencing project: providing services to taxonomists for standard genome sequencing and annotation.</title>
        <authorList>
            <consortium name="The Broad Institute Genomics Platform"/>
            <consortium name="The Broad Institute Genome Sequencing Center for Infectious Disease"/>
            <person name="Wu L."/>
            <person name="Ma J."/>
        </authorList>
    </citation>
    <scope>NUCLEOTIDE SEQUENCE [LARGE SCALE GENOMIC DNA]</scope>
    <source>
        <strain evidence="5">JCM 9377</strain>
    </source>
</reference>
<dbReference type="InterPro" id="IPR029063">
    <property type="entry name" value="SAM-dependent_MTases_sf"/>
</dbReference>
<proteinExistence type="predicted"/>
<comment type="caution">
    <text evidence="4">The sequence shown here is derived from an EMBL/GenBank/DDBJ whole genome shotgun (WGS) entry which is preliminary data.</text>
</comment>
<dbReference type="GO" id="GO:0032259">
    <property type="term" value="P:methylation"/>
    <property type="evidence" value="ECO:0007669"/>
    <property type="project" value="UniProtKB-KW"/>
</dbReference>
<dbReference type="Pfam" id="PF13649">
    <property type="entry name" value="Methyltransf_25"/>
    <property type="match status" value="1"/>
</dbReference>
<gene>
    <name evidence="4" type="ORF">GCM10010468_42870</name>
</gene>
<evidence type="ECO:0000259" key="3">
    <source>
        <dbReference type="Pfam" id="PF13649"/>
    </source>
</evidence>
<keyword evidence="2" id="KW-0808">Transferase</keyword>
<evidence type="ECO:0000256" key="1">
    <source>
        <dbReference type="ARBA" id="ARBA00022603"/>
    </source>
</evidence>
<dbReference type="Proteomes" id="UP001501237">
    <property type="component" value="Unassembled WGS sequence"/>
</dbReference>
<evidence type="ECO:0000313" key="4">
    <source>
        <dbReference type="EMBL" id="GAA3219038.1"/>
    </source>
</evidence>
<sequence>MDSGWEWDETLYAGSAEHYAVGRMPYPAVVATVLAEELGLDGQGRLLDVGCGPGSLTGVLAPLFASAVGVDADRDMLAEASRRCGELGVSNVEWRHLRAEELPSDLGPFRVVVFAQSFHWMDRAVVAGRVRGLLAPDGVWVHVSASTHQGVDGEDGLTHPRPPWDRIQELVARHLGPVRRAGRGFLPSGTPSGEQEIMIEAGYRGPVRVRCGGGVVVARSVEEIVAAVFSLSGSTPHLFGSGRPVFEAELRGLLMGASDGGLFAERTREIELVIWRP</sequence>
<evidence type="ECO:0000313" key="5">
    <source>
        <dbReference type="Proteomes" id="UP001501237"/>
    </source>
</evidence>
<dbReference type="PANTHER" id="PTHR44942:SF4">
    <property type="entry name" value="METHYLTRANSFERASE TYPE 11 DOMAIN-CONTAINING PROTEIN"/>
    <property type="match status" value="1"/>
</dbReference>